<dbReference type="Pfam" id="PF01676">
    <property type="entry name" value="Metalloenzyme"/>
    <property type="match status" value="1"/>
</dbReference>
<dbReference type="HOGENOM" id="CLU_034906_2_0_2"/>
<dbReference type="PANTHER" id="PTHR31209:SF0">
    <property type="entry name" value="METALLOENZYME DOMAIN-CONTAINING PROTEIN"/>
    <property type="match status" value="1"/>
</dbReference>
<dbReference type="EMBL" id="CP000493">
    <property type="protein sequence ID" value="ABM81031.1"/>
    <property type="molecule type" value="Genomic_DNA"/>
</dbReference>
<name>A2BM20_HYPBU</name>
<dbReference type="InterPro" id="IPR042253">
    <property type="entry name" value="Pglycerate_mutase_ApgM_sf"/>
</dbReference>
<evidence type="ECO:0000256" key="2">
    <source>
        <dbReference type="ARBA" id="ARBA00002315"/>
    </source>
</evidence>
<dbReference type="AlphaFoldDB" id="A2BM20"/>
<dbReference type="CDD" id="cd16011">
    <property type="entry name" value="iPGM_like"/>
    <property type="match status" value="1"/>
</dbReference>
<dbReference type="STRING" id="415426.Hbut_1197"/>
<dbReference type="PIRSF" id="PIRSF006392">
    <property type="entry name" value="IPGAM_arch"/>
    <property type="match status" value="1"/>
</dbReference>
<dbReference type="Pfam" id="PF10143">
    <property type="entry name" value="PhosphMutase"/>
    <property type="match status" value="1"/>
</dbReference>
<evidence type="ECO:0000313" key="8">
    <source>
        <dbReference type="Proteomes" id="UP000002593"/>
    </source>
</evidence>
<dbReference type="Gene3D" id="3.40.720.10">
    <property type="entry name" value="Alkaline Phosphatase, subunit A"/>
    <property type="match status" value="1"/>
</dbReference>
<reference evidence="7 8" key="1">
    <citation type="journal article" date="2007" name="Archaea">
        <title>The genome of Hyperthermus butylicus: a sulfur-reducing, peptide fermenting, neutrophilic Crenarchaeote growing up to 108 degrees C.</title>
        <authorList>
            <person name="Brugger K."/>
            <person name="Chen L."/>
            <person name="Stark M."/>
            <person name="Zibat A."/>
            <person name="Redder P."/>
            <person name="Ruepp A."/>
            <person name="Awayez M."/>
            <person name="She Q."/>
            <person name="Garrett R.A."/>
            <person name="Klenk H.P."/>
        </authorList>
    </citation>
    <scope>NUCLEOTIDE SEQUENCE [LARGE SCALE GENOMIC DNA]</scope>
    <source>
        <strain evidence="8">DSM 5456 / JCM 9403 / PLM1-5</strain>
    </source>
</reference>
<evidence type="ECO:0000259" key="6">
    <source>
        <dbReference type="Pfam" id="PF01676"/>
    </source>
</evidence>
<evidence type="ECO:0000256" key="4">
    <source>
        <dbReference type="ARBA" id="ARBA00005524"/>
    </source>
</evidence>
<dbReference type="OrthoDB" id="52918at2157"/>
<evidence type="ECO:0000256" key="3">
    <source>
        <dbReference type="ARBA" id="ARBA00004921"/>
    </source>
</evidence>
<evidence type="ECO:0000313" key="7">
    <source>
        <dbReference type="EMBL" id="ABM81031.1"/>
    </source>
</evidence>
<dbReference type="GO" id="GO:0004619">
    <property type="term" value="F:phosphoglycerate mutase activity"/>
    <property type="evidence" value="ECO:0007669"/>
    <property type="project" value="UniProtKB-EC"/>
</dbReference>
<proteinExistence type="inferred from homology"/>
<comment type="similarity">
    <text evidence="4">Belongs to the BPG-independent phosphoglycerate mutase family. A-PGAM subfamily.</text>
</comment>
<dbReference type="NCBIfam" id="TIGR00306">
    <property type="entry name" value="apgM"/>
    <property type="match status" value="1"/>
</dbReference>
<feature type="domain" description="Metalloenzyme" evidence="6">
    <location>
        <begin position="5"/>
        <end position="395"/>
    </location>
</feature>
<evidence type="ECO:0000256" key="1">
    <source>
        <dbReference type="ARBA" id="ARBA00000370"/>
    </source>
</evidence>
<keyword evidence="8" id="KW-1185">Reference proteome</keyword>
<dbReference type="InterPro" id="IPR004456">
    <property type="entry name" value="Pglycerate_mutase_ApgM"/>
</dbReference>
<sequence length="428" mass="46708">MPGPKRIVLLILDGAADRPDNGETPLSSASTPGLDTLARHAICGVHYPVGKGVAPESDLATLSILGYNPEEYYTGRGPLEALGVGLEIREGYEVAFRANFATVDPSTRRIIDRRVARSLTSPEAKELAKALDGMRLGSTGYARVKATIGHRAVVIIGDREHKLSAMVSNIDPAYERRGLISVAVRNPEMVLPRCKPLLSSKEAEYTCKLVDEFVEKAIEILDNHPVNLERAKRGLLKANAILLRDAGEKPPRLPPIASVLGLSPAAAIAEMPVEIGIAVAAGMKYYSVPPPTGNHERDLPVRLEATIKAYRDGHRFIYVHLKGPDEPGHDGDFEGKKRAIELIDKLFIQPLIELIDLNETAVIVTSDHATPWRVRAHADDPVPWMASWKGLSTSPGRFDEQTCLATGRTVEYGWQLLRSIAKELGVTQ</sequence>
<dbReference type="InterPro" id="IPR006124">
    <property type="entry name" value="Metalloenzyme"/>
</dbReference>
<dbReference type="GO" id="GO:0006096">
    <property type="term" value="P:glycolytic process"/>
    <property type="evidence" value="ECO:0007669"/>
    <property type="project" value="UniProtKB-KW"/>
</dbReference>
<comment type="function">
    <text evidence="2">Catalyzes the interconversion of 2-phosphoglycerate and 3-phosphoglycerate.</text>
</comment>
<comment type="pathway">
    <text evidence="3">Carbohydrate degradation.</text>
</comment>
<dbReference type="GO" id="GO:0046872">
    <property type="term" value="F:metal ion binding"/>
    <property type="evidence" value="ECO:0007669"/>
    <property type="project" value="InterPro"/>
</dbReference>
<dbReference type="Gene3D" id="3.30.70.2130">
    <property type="entry name" value="Metalloenzyme domain"/>
    <property type="match status" value="1"/>
</dbReference>
<dbReference type="KEGG" id="hbu:Hbut_1197"/>
<dbReference type="PANTHER" id="PTHR31209">
    <property type="entry name" value="COFACTOR-INDEPENDENT PHOSPHOGLYCERATE MUTASE"/>
    <property type="match status" value="1"/>
</dbReference>
<dbReference type="GeneID" id="4782890"/>
<organism evidence="7 8">
    <name type="scientific">Hyperthermus butylicus (strain DSM 5456 / JCM 9403 / PLM1-5)</name>
    <dbReference type="NCBI Taxonomy" id="415426"/>
    <lineage>
        <taxon>Archaea</taxon>
        <taxon>Thermoproteota</taxon>
        <taxon>Thermoprotei</taxon>
        <taxon>Desulfurococcales</taxon>
        <taxon>Pyrodictiaceae</taxon>
        <taxon>Hyperthermus</taxon>
    </lineage>
</organism>
<dbReference type="EnsemblBacteria" id="ABM81031">
    <property type="protein sequence ID" value="ABM81031"/>
    <property type="gene ID" value="Hbut_1197"/>
</dbReference>
<dbReference type="InterPro" id="IPR017850">
    <property type="entry name" value="Alkaline_phosphatase_core_sf"/>
</dbReference>
<evidence type="ECO:0000256" key="5">
    <source>
        <dbReference type="ARBA" id="ARBA00023152"/>
    </source>
</evidence>
<keyword evidence="5" id="KW-0324">Glycolysis</keyword>
<gene>
    <name evidence="7" type="ordered locus">Hbut_1197</name>
</gene>
<comment type="catalytic activity">
    <reaction evidence="1">
        <text>(2R)-2-phosphoglycerate = (2R)-3-phosphoglycerate</text>
        <dbReference type="Rhea" id="RHEA:15901"/>
        <dbReference type="ChEBI" id="CHEBI:58272"/>
        <dbReference type="ChEBI" id="CHEBI:58289"/>
        <dbReference type="EC" id="5.4.2.12"/>
    </reaction>
</comment>
<dbReference type="RefSeq" id="WP_011822349.1">
    <property type="nucleotide sequence ID" value="NC_008818.1"/>
</dbReference>
<dbReference type="Proteomes" id="UP000002593">
    <property type="component" value="Chromosome"/>
</dbReference>
<dbReference type="SUPFAM" id="SSF53649">
    <property type="entry name" value="Alkaline phosphatase-like"/>
    <property type="match status" value="1"/>
</dbReference>
<protein>
    <submittedName>
        <fullName evidence="7">2,3-bisphosphoglycerate-independent phosphoglycerate mutase 1</fullName>
    </submittedName>
</protein>
<accession>A2BM20</accession>
<dbReference type="eggNOG" id="arCOG01696">
    <property type="taxonomic scope" value="Archaea"/>
</dbReference>